<dbReference type="Proteomes" id="UP000035681">
    <property type="component" value="Unplaced"/>
</dbReference>
<accession>A0A0K0ELI8</accession>
<dbReference type="AlphaFoldDB" id="A0A0K0ELI8"/>
<reference evidence="2" key="1">
    <citation type="submission" date="2015-08" db="UniProtKB">
        <authorList>
            <consortium name="WormBaseParasite"/>
        </authorList>
    </citation>
    <scope>IDENTIFICATION</scope>
</reference>
<proteinExistence type="predicted"/>
<evidence type="ECO:0000313" key="1">
    <source>
        <dbReference type="Proteomes" id="UP000035681"/>
    </source>
</evidence>
<dbReference type="WBParaSite" id="TCONS_00003209.p1">
    <property type="protein sequence ID" value="TCONS_00003209.p1"/>
    <property type="gene ID" value="XLOC_002956"/>
</dbReference>
<evidence type="ECO:0000313" key="2">
    <source>
        <dbReference type="WBParaSite" id="SSTP_0001033200.1"/>
    </source>
</evidence>
<organism evidence="2">
    <name type="scientific">Strongyloides stercoralis</name>
    <name type="common">Threadworm</name>
    <dbReference type="NCBI Taxonomy" id="6248"/>
    <lineage>
        <taxon>Eukaryota</taxon>
        <taxon>Metazoa</taxon>
        <taxon>Ecdysozoa</taxon>
        <taxon>Nematoda</taxon>
        <taxon>Chromadorea</taxon>
        <taxon>Rhabditida</taxon>
        <taxon>Tylenchina</taxon>
        <taxon>Panagrolaimomorpha</taxon>
        <taxon>Strongyloidoidea</taxon>
        <taxon>Strongyloididae</taxon>
        <taxon>Strongyloides</taxon>
    </lineage>
</organism>
<protein>
    <submittedName>
        <fullName evidence="2">ATS domain-containing protein</fullName>
    </submittedName>
</protein>
<dbReference type="WBParaSite" id="SSTP_0001033200.1">
    <property type="protein sequence ID" value="SSTP_0001033200.1"/>
    <property type="gene ID" value="SSTP_0001033200"/>
</dbReference>
<sequence length="153" mass="17608">MSIINQSNDFLLKDNNENMLLDSELPITIVNDNKLDEEYAYSKHLKSPVTLNLPSINTSSAFTSEFDYSYYTLSDQDTTIVTLGPDGVEKMKMKYFDGINKENISSTNDNKTLINTKEGCNVKEKDFFYDSSYDISSYDSYYQSQSLQTFVFY</sequence>
<keyword evidence="1" id="KW-1185">Reference proteome</keyword>
<name>A0A0K0ELI8_STRER</name>